<accession>A0A5F1Z7T2</accession>
<dbReference type="Gene3D" id="3.40.50.1110">
    <property type="entry name" value="SGNH hydrolase"/>
    <property type="match status" value="2"/>
</dbReference>
<keyword evidence="1" id="KW-1133">Transmembrane helix</keyword>
<keyword evidence="1" id="KW-0472">Membrane</keyword>
<evidence type="ECO:0000313" key="2">
    <source>
        <dbReference type="EMBL" id="TGK95526.1"/>
    </source>
</evidence>
<dbReference type="EMBL" id="RQFP01000001">
    <property type="protein sequence ID" value="TGK95526.1"/>
    <property type="molecule type" value="Genomic_DNA"/>
</dbReference>
<keyword evidence="2" id="KW-0378">Hydrolase</keyword>
<dbReference type="GO" id="GO:0016788">
    <property type="term" value="F:hydrolase activity, acting on ester bonds"/>
    <property type="evidence" value="ECO:0007669"/>
    <property type="project" value="UniProtKB-ARBA"/>
</dbReference>
<dbReference type="RefSeq" id="WP_135676573.1">
    <property type="nucleotide sequence ID" value="NZ_RQFP01000001.1"/>
</dbReference>
<feature type="transmembrane region" description="Helical" evidence="1">
    <location>
        <begin position="15"/>
        <end position="32"/>
    </location>
</feature>
<sequence>MKKDDEQTGFSAKQLKYILVLFLFLPGFAFFTRTIDSLGYFRFPYGHFHFPTSSKIPFFRLGEREYGDINEFGFRSSSYPKDTNCSYLLLGDSQTFGSGIFWKDSFPEILNRETSCYWINTSIPGFTLDNEFSMYQKVQTHFQFSDVYLFVYGNDVYELGDTPDFLHFLNHKKWYFSVFSFYFPESTRLYLKKLYFDSIQKRMELELERVSSLPYTPPLPNQEKNQIVDYLSLKTLFQISPTYLSSSLDTKTFAKKDFDRWKRTFDQLYQEIRNQGKKITIVYIPLEVEYDRNRYEVYRTLGFEMNPQWLESDSEFILDLIQLTDENRIPLIDLRKYMRYKPDLLQRGDIHLNERATRLIADVLKKK</sequence>
<evidence type="ECO:0000256" key="1">
    <source>
        <dbReference type="SAM" id="Phobius"/>
    </source>
</evidence>
<dbReference type="OrthoDB" id="320990at2"/>
<keyword evidence="3" id="KW-1185">Reference proteome</keyword>
<evidence type="ECO:0000313" key="3">
    <source>
        <dbReference type="Proteomes" id="UP000297891"/>
    </source>
</evidence>
<reference evidence="2" key="1">
    <citation type="journal article" date="2019" name="PLoS Negl. Trop. Dis.">
        <title>Revisiting the worldwide diversity of Leptospira species in the environment.</title>
        <authorList>
            <person name="Vincent A.T."/>
            <person name="Schiettekatte O."/>
            <person name="Bourhy P."/>
            <person name="Veyrier F.J."/>
            <person name="Picardeau M."/>
        </authorList>
    </citation>
    <scope>NUCLEOTIDE SEQUENCE [LARGE SCALE GENOMIC DNA]</scope>
    <source>
        <strain evidence="2">201800277</strain>
    </source>
</reference>
<dbReference type="AlphaFoldDB" id="A0A5F1Z7T2"/>
<organism evidence="2 3">
    <name type="scientific">Leptospira brenneri</name>
    <dbReference type="NCBI Taxonomy" id="2023182"/>
    <lineage>
        <taxon>Bacteria</taxon>
        <taxon>Pseudomonadati</taxon>
        <taxon>Spirochaetota</taxon>
        <taxon>Spirochaetia</taxon>
        <taxon>Leptospirales</taxon>
        <taxon>Leptospiraceae</taxon>
        <taxon>Leptospira</taxon>
    </lineage>
</organism>
<gene>
    <name evidence="2" type="ORF">EHQ30_02480</name>
</gene>
<comment type="caution">
    <text evidence="2">The sequence shown here is derived from an EMBL/GenBank/DDBJ whole genome shotgun (WGS) entry which is preliminary data.</text>
</comment>
<dbReference type="Proteomes" id="UP000297891">
    <property type="component" value="Unassembled WGS sequence"/>
</dbReference>
<dbReference type="InterPro" id="IPR036514">
    <property type="entry name" value="SGNH_hydro_sf"/>
</dbReference>
<name>A0A5F1Z7T2_9LEPT</name>
<proteinExistence type="predicted"/>
<protein>
    <submittedName>
        <fullName evidence="2">SGNH/GDSL hydrolase family protein</fullName>
    </submittedName>
</protein>
<dbReference type="SUPFAM" id="SSF52266">
    <property type="entry name" value="SGNH hydrolase"/>
    <property type="match status" value="1"/>
</dbReference>
<keyword evidence="1" id="KW-0812">Transmembrane</keyword>